<dbReference type="FunFam" id="1.10.150.50:FF:000032">
    <property type="entry name" value="caskin-1 isoform X1"/>
    <property type="match status" value="1"/>
</dbReference>
<feature type="repeat" description="ANK" evidence="9">
    <location>
        <begin position="220"/>
        <end position="252"/>
    </location>
</feature>
<keyword evidence="4" id="KW-0597">Phosphoprotein</keyword>
<evidence type="ECO:0000256" key="2">
    <source>
        <dbReference type="ARBA" id="ARBA00022443"/>
    </source>
</evidence>
<keyword evidence="5" id="KW-0677">Repeat</keyword>
<evidence type="ECO:0000256" key="9">
    <source>
        <dbReference type="PROSITE-ProRule" id="PRU00023"/>
    </source>
</evidence>
<dbReference type="InterPro" id="IPR032117">
    <property type="entry name" value="Caskin_C"/>
</dbReference>
<dbReference type="InterPro" id="IPR035498">
    <property type="entry name" value="Caskin1/2_SAM_2"/>
</dbReference>
<dbReference type="InterPro" id="IPR035499">
    <property type="entry name" value="Caskin2_SH3"/>
</dbReference>
<dbReference type="Pfam" id="PF00536">
    <property type="entry name" value="SAM_1"/>
    <property type="match status" value="2"/>
</dbReference>
<evidence type="ECO:0000313" key="14">
    <source>
        <dbReference type="EMBL" id="NXJ88397.1"/>
    </source>
</evidence>
<dbReference type="Pfam" id="PF12796">
    <property type="entry name" value="Ank_2"/>
    <property type="match status" value="2"/>
</dbReference>
<feature type="compositionally biased region" description="Polar residues" evidence="11">
    <location>
        <begin position="843"/>
        <end position="852"/>
    </location>
</feature>
<dbReference type="Gene3D" id="1.25.40.20">
    <property type="entry name" value="Ankyrin repeat-containing domain"/>
    <property type="match status" value="3"/>
</dbReference>
<keyword evidence="2 10" id="KW-0728">SH3 domain</keyword>
<dbReference type="Pfam" id="PF16632">
    <property type="entry name" value="Caskin-tail"/>
    <property type="match status" value="1"/>
</dbReference>
<feature type="repeat" description="ANK" evidence="9">
    <location>
        <begin position="188"/>
        <end position="220"/>
    </location>
</feature>
<dbReference type="Gene3D" id="1.10.150.50">
    <property type="entry name" value="Transcription Factor, Ets-1"/>
    <property type="match status" value="2"/>
</dbReference>
<keyword evidence="15" id="KW-1185">Reference proteome</keyword>
<organism evidence="14 15">
    <name type="scientific">Corythaixoides concolor</name>
    <name type="common">Grey go-away-bird</name>
    <dbReference type="NCBI Taxonomy" id="103956"/>
    <lineage>
        <taxon>Eukaryota</taxon>
        <taxon>Metazoa</taxon>
        <taxon>Chordata</taxon>
        <taxon>Craniata</taxon>
        <taxon>Vertebrata</taxon>
        <taxon>Euteleostomi</taxon>
        <taxon>Archelosauria</taxon>
        <taxon>Archosauria</taxon>
        <taxon>Dinosauria</taxon>
        <taxon>Saurischia</taxon>
        <taxon>Theropoda</taxon>
        <taxon>Coelurosauria</taxon>
        <taxon>Aves</taxon>
        <taxon>Neognathae</taxon>
        <taxon>Neoaves</taxon>
        <taxon>Otidimorphae</taxon>
        <taxon>Musophagiformes</taxon>
        <taxon>Musophagidae</taxon>
        <taxon>Corythaixoides</taxon>
    </lineage>
</organism>
<dbReference type="FunFam" id="1.25.40.20:FF:000053">
    <property type="entry name" value="caskin-2 isoform X1"/>
    <property type="match status" value="1"/>
</dbReference>
<evidence type="ECO:0000256" key="3">
    <source>
        <dbReference type="ARBA" id="ARBA00022490"/>
    </source>
</evidence>
<evidence type="ECO:0000256" key="10">
    <source>
        <dbReference type="PROSITE-ProRule" id="PRU00192"/>
    </source>
</evidence>
<feature type="compositionally biased region" description="Low complexity" evidence="11">
    <location>
        <begin position="1020"/>
        <end position="1033"/>
    </location>
</feature>
<feature type="region of interest" description="Disordered" evidence="11">
    <location>
        <begin position="405"/>
        <end position="441"/>
    </location>
</feature>
<evidence type="ECO:0000256" key="7">
    <source>
        <dbReference type="ARBA" id="ARBA00064417"/>
    </source>
</evidence>
<feature type="compositionally biased region" description="Polar residues" evidence="11">
    <location>
        <begin position="710"/>
        <end position="722"/>
    </location>
</feature>
<name>A0A7L0EZ68_CORCN</name>
<dbReference type="CDD" id="cd12063">
    <property type="entry name" value="SH3_Caskin2"/>
    <property type="match status" value="1"/>
</dbReference>
<feature type="compositionally biased region" description="Low complexity" evidence="11">
    <location>
        <begin position="742"/>
        <end position="766"/>
    </location>
</feature>
<feature type="compositionally biased region" description="Polar residues" evidence="11">
    <location>
        <begin position="470"/>
        <end position="488"/>
    </location>
</feature>
<feature type="domain" description="SH3" evidence="12">
    <location>
        <begin position="281"/>
        <end position="347"/>
    </location>
</feature>
<feature type="domain" description="SAM" evidence="13">
    <location>
        <begin position="510"/>
        <end position="573"/>
    </location>
</feature>
<dbReference type="PROSITE" id="PS50002">
    <property type="entry name" value="SH3"/>
    <property type="match status" value="1"/>
</dbReference>
<comment type="subunit">
    <text evidence="7">May not bind CASK.</text>
</comment>
<dbReference type="FunFam" id="2.30.30.40:FF:000062">
    <property type="entry name" value="caskin-2 isoform X1"/>
    <property type="match status" value="1"/>
</dbReference>
<dbReference type="PRINTS" id="PR01415">
    <property type="entry name" value="ANKYRIN"/>
</dbReference>
<dbReference type="Pfam" id="PF00023">
    <property type="entry name" value="Ank"/>
    <property type="match status" value="1"/>
</dbReference>
<evidence type="ECO:0000256" key="11">
    <source>
        <dbReference type="SAM" id="MobiDB-lite"/>
    </source>
</evidence>
<dbReference type="SMART" id="SM00454">
    <property type="entry name" value="SAM"/>
    <property type="match status" value="2"/>
</dbReference>
<evidence type="ECO:0000256" key="4">
    <source>
        <dbReference type="ARBA" id="ARBA00022553"/>
    </source>
</evidence>
<evidence type="ECO:0000259" key="13">
    <source>
        <dbReference type="PROSITE" id="PS50105"/>
    </source>
</evidence>
<feature type="compositionally biased region" description="Low complexity" evidence="11">
    <location>
        <begin position="896"/>
        <end position="906"/>
    </location>
</feature>
<dbReference type="SMART" id="SM00248">
    <property type="entry name" value="ANK"/>
    <property type="match status" value="6"/>
</dbReference>
<accession>A0A7L0EZ68</accession>
<dbReference type="CDD" id="cd09497">
    <property type="entry name" value="SAM_caskin1_2_repeat1"/>
    <property type="match status" value="1"/>
</dbReference>
<dbReference type="AlphaFoldDB" id="A0A7L0EZ68"/>
<dbReference type="PROSITE" id="PS50088">
    <property type="entry name" value="ANK_REPEAT"/>
    <property type="match status" value="5"/>
</dbReference>
<dbReference type="InterPro" id="IPR013761">
    <property type="entry name" value="SAM/pointed_sf"/>
</dbReference>
<gene>
    <name evidence="14" type="primary">Caskin2</name>
    <name evidence="14" type="ORF">CORCON_R13565</name>
</gene>
<comment type="caution">
    <text evidence="14">The sequence shown here is derived from an EMBL/GenBank/DDBJ whole genome shotgun (WGS) entry which is preliminary data.</text>
</comment>
<dbReference type="CDD" id="cd09498">
    <property type="entry name" value="SAM_caskin1_2_repeat2"/>
    <property type="match status" value="1"/>
</dbReference>
<feature type="domain" description="SAM" evidence="13">
    <location>
        <begin position="579"/>
        <end position="643"/>
    </location>
</feature>
<feature type="repeat" description="ANK" evidence="9">
    <location>
        <begin position="114"/>
        <end position="146"/>
    </location>
</feature>
<proteinExistence type="predicted"/>
<dbReference type="InterPro" id="IPR001660">
    <property type="entry name" value="SAM"/>
</dbReference>
<reference evidence="14 15" key="1">
    <citation type="submission" date="2019-09" db="EMBL/GenBank/DDBJ databases">
        <title>Bird 10,000 Genomes (B10K) Project - Family phase.</title>
        <authorList>
            <person name="Zhang G."/>
        </authorList>
    </citation>
    <scope>NUCLEOTIDE SEQUENCE [LARGE SCALE GENOMIC DNA]</scope>
    <source>
        <strain evidence="14">B10K-DU-011-20</strain>
        <tissue evidence="14">Muscle</tissue>
    </source>
</reference>
<sequence>MGREQELIQAVKNGDVPGVQKLVAKIKASKSKLLGSAKRLNVNYQDADGFSALHHAALGGSLDLISLLLEAQATVDIKDSNGMRPLHYAAWQGRVEPVRVLLRAAASVNMASLDGQIPLHLSAQYGHYEVSEMLLQHQSNPCLINKAKKTPLDLACEFGRLKVAQLLLNSHLCVALLEGQSKDATDPNYTTPLHLAAKNGHKEIIRQLLKAGIEINKQTKTGTALHEAALYGKTEVVRLLLEGGVDVNIRNTYNQTALDIVNQFTTSHASKDIKQLLREASGILKVRALKDFWNLHDPTALNIRAGDVITVLEQHPDGRWKGHIHDTQKGTDRVGYFPPSIAEVISKRTGTVVPRVAPTHQRQGPPGAVPAPPGGLQHLPDECPHQAAPSGPAACGHLTLTWTAPGPDSSAGDRNSVGSEGSIGSIRSAGSGQSTEGTNGQNTSILIENARPLPSAGDDLQQHLLGSEPRNGQLTPTAGPQGHQTSGSCPPGDRVFSHQFLRPEQLLEGKDAEAIYNWLSEFQLESYTANFLNAGYDVPTISRMTPEDLTAIGVTKPGHRKKISTEIGQLSIAEWLPNYIPADLMDWLSAIGLPQYHKKLVNNGYDSITIVTDLTWEDLQEIGINKLGHQKKIMLAVKKLRDLRKSLNQAEATLARRKIPGALDIVTIESLENGECQSPHTPKMTTFQDSELSYELQTAMSNSCHETLGIKSSQGMSRSQESIGVRSRGSGHSQDNVLSRHLSSPSQESLGSGESSSSSGQNLPEGTDQYAWPVAQKGAGTLAVTPCTPPQTSSKATAPYVFMYPHGGEQHNGGEGFKYKKRSHSLNRYALSDGEHEEEEGVPTSTLGSYATLTRRPGRSQMPRACLQADAKVTRSQSFAIRAKRKGPPPPPPKRLSSVSSALAAEADGEHPPDPEPQPTTPQDSSKPRRRTLSEPSAPMTEAAQGGREDACSDTEEEAKPGVSSSSSQNSSSECIPFAEEGNLTIKQRPKPTGHAKADAAATDAEPSSQPPEPPCSAGKEPAVPAAAKEPPVLEFNLTESDTVKRRPRFKEREPLQAVLKAFSEAGGSPAPQYAQAQAVSIAGPAMPAPAPRAGLAGDAFDDDSVEFRIAEIEKSILSLEKGIKKAPSPTKAPGPSELLGTAVVRTPTPDVPAKHTSVASTKLVFSGPKTIYQQVLQPSRHTVAPWAAAEAVPDVIGSLAGPGPLTLEASSKAAEKKITVEEAESHAGAVHSAKNILEDISNMFDDLADQLDAMLD</sequence>
<dbReference type="Pfam" id="PF16907">
    <property type="entry name" value="Caskin-Pro-rich"/>
    <property type="match status" value="1"/>
</dbReference>
<dbReference type="Gene3D" id="2.30.30.40">
    <property type="entry name" value="SH3 Domains"/>
    <property type="match status" value="1"/>
</dbReference>
<dbReference type="GO" id="GO:0005737">
    <property type="term" value="C:cytoplasm"/>
    <property type="evidence" value="ECO:0007669"/>
    <property type="project" value="UniProtKB-SubCell"/>
</dbReference>
<feature type="repeat" description="ANK" evidence="9">
    <location>
        <begin position="81"/>
        <end position="113"/>
    </location>
</feature>
<dbReference type="InterPro" id="IPR033635">
    <property type="entry name" value="ANKS1/Caskin"/>
</dbReference>
<dbReference type="InterPro" id="IPR032232">
    <property type="entry name" value="Caskin1-CID"/>
</dbReference>
<dbReference type="SUPFAM" id="SSF47769">
    <property type="entry name" value="SAM/Pointed domain"/>
    <property type="match status" value="2"/>
</dbReference>
<dbReference type="FunFam" id="1.10.150.50:FF:000028">
    <property type="entry name" value="caskin-2 isoform X2"/>
    <property type="match status" value="1"/>
</dbReference>
<dbReference type="SUPFAM" id="SSF48403">
    <property type="entry name" value="Ankyrin repeat"/>
    <property type="match status" value="1"/>
</dbReference>
<dbReference type="SUPFAM" id="SSF50044">
    <property type="entry name" value="SH3-domain"/>
    <property type="match status" value="1"/>
</dbReference>
<evidence type="ECO:0000313" key="15">
    <source>
        <dbReference type="Proteomes" id="UP000526942"/>
    </source>
</evidence>
<feature type="compositionally biased region" description="Low complexity" evidence="11">
    <location>
        <begin position="964"/>
        <end position="973"/>
    </location>
</feature>
<evidence type="ECO:0000256" key="6">
    <source>
        <dbReference type="ARBA" id="ARBA00023043"/>
    </source>
</evidence>
<dbReference type="PANTHER" id="PTHR24174">
    <property type="entry name" value="ANKYRIN REPEAT AND STERILE ALPHA MOTIF DOMAIN-CONTAINING PROTEIN 1"/>
    <property type="match status" value="1"/>
</dbReference>
<feature type="compositionally biased region" description="Low complexity" evidence="11">
    <location>
        <begin position="999"/>
        <end position="1008"/>
    </location>
</feature>
<evidence type="ECO:0000256" key="5">
    <source>
        <dbReference type="ARBA" id="ARBA00022737"/>
    </source>
</evidence>
<evidence type="ECO:0000256" key="8">
    <source>
        <dbReference type="ARBA" id="ARBA00073385"/>
    </source>
</evidence>
<dbReference type="SMART" id="SM00326">
    <property type="entry name" value="SH3"/>
    <property type="match status" value="1"/>
</dbReference>
<dbReference type="EMBL" id="VXAM01000027">
    <property type="protein sequence ID" value="NXJ88397.1"/>
    <property type="molecule type" value="Genomic_DNA"/>
</dbReference>
<keyword evidence="3" id="KW-0963">Cytoplasm</keyword>
<dbReference type="PROSITE" id="PS50297">
    <property type="entry name" value="ANK_REP_REGION"/>
    <property type="match status" value="5"/>
</dbReference>
<dbReference type="InterPro" id="IPR036770">
    <property type="entry name" value="Ankyrin_rpt-contain_sf"/>
</dbReference>
<dbReference type="InterPro" id="IPR002110">
    <property type="entry name" value="Ankyrin_rpt"/>
</dbReference>
<feature type="region of interest" description="Disordered" evidence="11">
    <location>
        <begin position="453"/>
        <end position="495"/>
    </location>
</feature>
<feature type="compositionally biased region" description="Low complexity" evidence="11">
    <location>
        <begin position="416"/>
        <end position="434"/>
    </location>
</feature>
<dbReference type="Proteomes" id="UP000526942">
    <property type="component" value="Unassembled WGS sequence"/>
</dbReference>
<feature type="region of interest" description="Disordered" evidence="11">
    <location>
        <begin position="357"/>
        <end position="390"/>
    </location>
</feature>
<feature type="region of interest" description="Disordered" evidence="11">
    <location>
        <begin position="710"/>
        <end position="768"/>
    </location>
</feature>
<dbReference type="FunFam" id="1.25.40.20:FF:000042">
    <property type="entry name" value="caskin-2 isoform X2"/>
    <property type="match status" value="1"/>
</dbReference>
<dbReference type="FunFam" id="1.25.40.20:FF:000139">
    <property type="entry name" value="caskin-2 isoform X1"/>
    <property type="match status" value="1"/>
</dbReference>
<dbReference type="InterPro" id="IPR036028">
    <property type="entry name" value="SH3-like_dom_sf"/>
</dbReference>
<evidence type="ECO:0000259" key="12">
    <source>
        <dbReference type="PROSITE" id="PS50002"/>
    </source>
</evidence>
<feature type="non-terminal residue" evidence="14">
    <location>
        <position position="1"/>
    </location>
</feature>
<protein>
    <recommendedName>
        <fullName evidence="8">Caskin-2</fullName>
    </recommendedName>
</protein>
<feature type="repeat" description="ANK" evidence="9">
    <location>
        <begin position="48"/>
        <end position="80"/>
    </location>
</feature>
<evidence type="ECO:0000256" key="1">
    <source>
        <dbReference type="ARBA" id="ARBA00004496"/>
    </source>
</evidence>
<dbReference type="PANTHER" id="PTHR24174:SF18">
    <property type="entry name" value="CASKIN-2"/>
    <property type="match status" value="1"/>
</dbReference>
<dbReference type="InterPro" id="IPR001452">
    <property type="entry name" value="SH3_domain"/>
</dbReference>
<dbReference type="PROSITE" id="PS50105">
    <property type="entry name" value="SAM_DOMAIN"/>
    <property type="match status" value="2"/>
</dbReference>
<comment type="subcellular location">
    <subcellularLocation>
        <location evidence="1">Cytoplasm</location>
    </subcellularLocation>
</comment>
<dbReference type="OrthoDB" id="6156898at2759"/>
<feature type="non-terminal residue" evidence="14">
    <location>
        <position position="1257"/>
    </location>
</feature>
<keyword evidence="6 9" id="KW-0040">ANK repeat</keyword>
<dbReference type="Pfam" id="PF07653">
    <property type="entry name" value="SH3_2"/>
    <property type="match status" value="1"/>
</dbReference>
<dbReference type="Pfam" id="PF16600">
    <property type="entry name" value="Caskin1-CID"/>
    <property type="match status" value="1"/>
</dbReference>
<dbReference type="InterPro" id="IPR035497">
    <property type="entry name" value="Caskin1/2_SAM_1"/>
</dbReference>
<feature type="region of interest" description="Disordered" evidence="11">
    <location>
        <begin position="832"/>
        <end position="1050"/>
    </location>
</feature>